<evidence type="ECO:0000313" key="7">
    <source>
        <dbReference type="EMBL" id="TBL69831.1"/>
    </source>
</evidence>
<accession>A0A4Q9DI84</accession>
<dbReference type="Gene3D" id="3.90.1720.10">
    <property type="entry name" value="endopeptidase domain like (from Nostoc punctiforme)"/>
    <property type="match status" value="2"/>
</dbReference>
<feature type="domain" description="NlpC/P60" evidence="6">
    <location>
        <begin position="31"/>
        <end position="154"/>
    </location>
</feature>
<dbReference type="PANTHER" id="PTHR47053:SF1">
    <property type="entry name" value="MUREIN DD-ENDOPEPTIDASE MEPH-RELATED"/>
    <property type="match status" value="1"/>
</dbReference>
<protein>
    <recommendedName>
        <fullName evidence="6">NlpC/P60 domain-containing protein</fullName>
    </recommendedName>
</protein>
<dbReference type="RefSeq" id="WP_131018291.1">
    <property type="nucleotide sequence ID" value="NZ_SIRE01000036.1"/>
</dbReference>
<dbReference type="OrthoDB" id="9813118at2"/>
<dbReference type="InterPro" id="IPR000064">
    <property type="entry name" value="NLP_P60_dom"/>
</dbReference>
<gene>
    <name evidence="7" type="ORF">EYB31_35265</name>
</gene>
<dbReference type="PANTHER" id="PTHR47053">
    <property type="entry name" value="MUREIN DD-ENDOPEPTIDASE MEPH-RELATED"/>
    <property type="match status" value="1"/>
</dbReference>
<dbReference type="InterPro" id="IPR038765">
    <property type="entry name" value="Papain-like_cys_pep_sf"/>
</dbReference>
<evidence type="ECO:0000256" key="3">
    <source>
        <dbReference type="ARBA" id="ARBA00022801"/>
    </source>
</evidence>
<dbReference type="AlphaFoldDB" id="A0A4Q9DI84"/>
<dbReference type="SUPFAM" id="SSF54001">
    <property type="entry name" value="Cysteine proteinases"/>
    <property type="match status" value="2"/>
</dbReference>
<dbReference type="InterPro" id="IPR051202">
    <property type="entry name" value="Peptidase_C40"/>
</dbReference>
<proteinExistence type="inferred from homology"/>
<reference evidence="7 8" key="1">
    <citation type="submission" date="2019-02" db="EMBL/GenBank/DDBJ databases">
        <title>Paenibacillus sp. nov., isolated from surface-sterilized tissue of Thalictrum simplex L.</title>
        <authorList>
            <person name="Tuo L."/>
        </authorList>
    </citation>
    <scope>NUCLEOTIDE SEQUENCE [LARGE SCALE GENOMIC DNA]</scope>
    <source>
        <strain evidence="7 8">N2SHLJ1</strain>
    </source>
</reference>
<keyword evidence="4" id="KW-0788">Thiol protease</keyword>
<evidence type="ECO:0000259" key="6">
    <source>
        <dbReference type="PROSITE" id="PS51935"/>
    </source>
</evidence>
<dbReference type="EMBL" id="SIRE01000036">
    <property type="protein sequence ID" value="TBL69831.1"/>
    <property type="molecule type" value="Genomic_DNA"/>
</dbReference>
<comment type="caution">
    <text evidence="7">The sequence shown here is derived from an EMBL/GenBank/DDBJ whole genome shotgun (WGS) entry which is preliminary data.</text>
</comment>
<organism evidence="7 8">
    <name type="scientific">Paenibacillus thalictri</name>
    <dbReference type="NCBI Taxonomy" id="2527873"/>
    <lineage>
        <taxon>Bacteria</taxon>
        <taxon>Bacillati</taxon>
        <taxon>Bacillota</taxon>
        <taxon>Bacilli</taxon>
        <taxon>Bacillales</taxon>
        <taxon>Paenibacillaceae</taxon>
        <taxon>Paenibacillus</taxon>
    </lineage>
</organism>
<feature type="domain" description="NlpC/P60" evidence="6">
    <location>
        <begin position="158"/>
        <end position="283"/>
    </location>
</feature>
<evidence type="ECO:0000256" key="2">
    <source>
        <dbReference type="ARBA" id="ARBA00022670"/>
    </source>
</evidence>
<sequence length="284" mass="31029">MKKSNLLRTAGVTTAMSLMLTGVFAVPAFAATDDMDAVSIAKEMVGKDYNSGSATPSKGFDASGLISYVYKMTNYSLPSSLDAQFAMNKPLIKSLNDVKEGDVLFFGSGSKLNTAGIYIGDNKIILASKSDDEVITQTLTSSFKNDFKGARRVLSAMDQKRVKLVLDARKYLGTPYDFGAKYGQTKTFDCSSFMKTIFAQNGITLPRVSRDQALEGKYVSKSNLETGDLVFFTTKDSKGKIGHVGMYVGNGMMIHTYGEGGVKYSSINSDWWKDHYVTARHILN</sequence>
<keyword evidence="8" id="KW-1185">Reference proteome</keyword>
<dbReference type="GO" id="GO:0008234">
    <property type="term" value="F:cysteine-type peptidase activity"/>
    <property type="evidence" value="ECO:0007669"/>
    <property type="project" value="UniProtKB-KW"/>
</dbReference>
<evidence type="ECO:0000256" key="4">
    <source>
        <dbReference type="ARBA" id="ARBA00022807"/>
    </source>
</evidence>
<feature type="chain" id="PRO_5020621912" description="NlpC/P60 domain-containing protein" evidence="5">
    <location>
        <begin position="31"/>
        <end position="284"/>
    </location>
</feature>
<evidence type="ECO:0000256" key="5">
    <source>
        <dbReference type="SAM" id="SignalP"/>
    </source>
</evidence>
<evidence type="ECO:0000256" key="1">
    <source>
        <dbReference type="ARBA" id="ARBA00007074"/>
    </source>
</evidence>
<keyword evidence="3" id="KW-0378">Hydrolase</keyword>
<dbReference type="Pfam" id="PF00877">
    <property type="entry name" value="NLPC_P60"/>
    <property type="match status" value="2"/>
</dbReference>
<dbReference type="PROSITE" id="PS51935">
    <property type="entry name" value="NLPC_P60"/>
    <property type="match status" value="2"/>
</dbReference>
<keyword evidence="5" id="KW-0732">Signal</keyword>
<dbReference type="GO" id="GO:0006508">
    <property type="term" value="P:proteolysis"/>
    <property type="evidence" value="ECO:0007669"/>
    <property type="project" value="UniProtKB-KW"/>
</dbReference>
<evidence type="ECO:0000313" key="8">
    <source>
        <dbReference type="Proteomes" id="UP000293142"/>
    </source>
</evidence>
<feature type="signal peptide" evidence="5">
    <location>
        <begin position="1"/>
        <end position="30"/>
    </location>
</feature>
<dbReference type="Proteomes" id="UP000293142">
    <property type="component" value="Unassembled WGS sequence"/>
</dbReference>
<keyword evidence="2" id="KW-0645">Protease</keyword>
<comment type="similarity">
    <text evidence="1">Belongs to the peptidase C40 family.</text>
</comment>
<name>A0A4Q9DI84_9BACL</name>